<protein>
    <submittedName>
        <fullName evidence="1">Uncharacterized protein</fullName>
    </submittedName>
</protein>
<sequence>MPKRKGAFVYSADQWQAVTQAIPSDDPKLLQAVRRELQQNIITPYLEAMATEEEKSTQTPLDAMRKALAAVDHLPPDTVADFRQHARDIIEAMEDANRRNRGKGRSKRLRGMLYEAILRIWTGMLGQKLARNKPDKGASRTTAPSGPTLRFLQAVLRPVMKNEMPGPWGVVDIIEREHDARTDTVKQVKAFKATQAKLR</sequence>
<reference evidence="1 2" key="1">
    <citation type="submission" date="2014-03" db="EMBL/GenBank/DDBJ databases">
        <title>Bradyrhizobium valentinum sp. nov., isolated from effective nodules of Lupinus mariae-josephae, a lupine endemic of basic-lime soils in Eastern Spain.</title>
        <authorList>
            <person name="Duran D."/>
            <person name="Rey L."/>
            <person name="Navarro A."/>
            <person name="Busquets A."/>
            <person name="Imperial J."/>
            <person name="Ruiz-Argueso T."/>
        </authorList>
    </citation>
    <scope>NUCLEOTIDE SEQUENCE [LARGE SCALE GENOMIC DNA]</scope>
    <source>
        <strain evidence="1 2">LmjM3</strain>
    </source>
</reference>
<proteinExistence type="predicted"/>
<keyword evidence="2" id="KW-1185">Reference proteome</keyword>
<evidence type="ECO:0000313" key="2">
    <source>
        <dbReference type="Proteomes" id="UP000051913"/>
    </source>
</evidence>
<name>A0A0R3LU93_9BRAD</name>
<comment type="caution">
    <text evidence="1">The sequence shown here is derived from an EMBL/GenBank/DDBJ whole genome shotgun (WGS) entry which is preliminary data.</text>
</comment>
<accession>A0A0R3LU93</accession>
<dbReference type="Proteomes" id="UP000051913">
    <property type="component" value="Unassembled WGS sequence"/>
</dbReference>
<organism evidence="1 2">
    <name type="scientific">Bradyrhizobium valentinum</name>
    <dbReference type="NCBI Taxonomy" id="1518501"/>
    <lineage>
        <taxon>Bacteria</taxon>
        <taxon>Pseudomonadati</taxon>
        <taxon>Pseudomonadota</taxon>
        <taxon>Alphaproteobacteria</taxon>
        <taxon>Hyphomicrobiales</taxon>
        <taxon>Nitrobacteraceae</taxon>
        <taxon>Bradyrhizobium</taxon>
    </lineage>
</organism>
<evidence type="ECO:0000313" key="1">
    <source>
        <dbReference type="EMBL" id="KRR11546.1"/>
    </source>
</evidence>
<gene>
    <name evidence="1" type="ORF">CP49_18090</name>
</gene>
<dbReference type="AlphaFoldDB" id="A0A0R3LU93"/>
<dbReference type="EMBL" id="LLXX01000038">
    <property type="protein sequence ID" value="KRR11546.1"/>
    <property type="molecule type" value="Genomic_DNA"/>
</dbReference>
<dbReference type="RefSeq" id="WP_057849577.1">
    <property type="nucleotide sequence ID" value="NZ_LLXX01000038.1"/>
</dbReference>